<proteinExistence type="predicted"/>
<evidence type="ECO:0000313" key="2">
    <source>
        <dbReference type="WBParaSite" id="JU765_v2.g3043.t1"/>
    </source>
</evidence>
<sequence length="225" mass="25256">MLSQIQVSTFTAFSERNMATIKNQDPEIQLTQGQRAYAKGESALYRGIRAAVLGPANAGRKEQAEMLANKYCVCHLTPDAMFDKEIASGSELGKKIAELRQQGQAIPDELILKVVESNLSRPECRHGYLFDGFPRTIEEAQKIDKVLEQKNAPIDAVIELNKNSNKWMIDKFFGPRNQVGKYYSHRGLHAEINANEPFSEVSRKVDDIFGSYVKNQRVGLESASF</sequence>
<organism evidence="1 2">
    <name type="scientific">Panagrolaimus sp. JU765</name>
    <dbReference type="NCBI Taxonomy" id="591449"/>
    <lineage>
        <taxon>Eukaryota</taxon>
        <taxon>Metazoa</taxon>
        <taxon>Ecdysozoa</taxon>
        <taxon>Nematoda</taxon>
        <taxon>Chromadorea</taxon>
        <taxon>Rhabditida</taxon>
        <taxon>Tylenchina</taxon>
        <taxon>Panagrolaimomorpha</taxon>
        <taxon>Panagrolaimoidea</taxon>
        <taxon>Panagrolaimidae</taxon>
        <taxon>Panagrolaimus</taxon>
    </lineage>
</organism>
<name>A0AC34R2S3_9BILA</name>
<dbReference type="WBParaSite" id="JU765_v2.g3043.t1">
    <property type="protein sequence ID" value="JU765_v2.g3043.t1"/>
    <property type="gene ID" value="JU765_v2.g3043"/>
</dbReference>
<accession>A0AC34R2S3</accession>
<reference evidence="2" key="1">
    <citation type="submission" date="2022-11" db="UniProtKB">
        <authorList>
            <consortium name="WormBaseParasite"/>
        </authorList>
    </citation>
    <scope>IDENTIFICATION</scope>
</reference>
<evidence type="ECO:0000313" key="1">
    <source>
        <dbReference type="Proteomes" id="UP000887576"/>
    </source>
</evidence>
<dbReference type="Proteomes" id="UP000887576">
    <property type="component" value="Unplaced"/>
</dbReference>
<protein>
    <submittedName>
        <fullName evidence="2">Adenylate kinase</fullName>
    </submittedName>
</protein>